<sequence length="125" mass="14207">MPTVFLLTDAQVLDESFLVLINDLLASGEIPDLFSDEDVDNIISGIRNEVRGLGMVDSRENCWKFFLARVQLQLKIILCFSPVGHTLRGRARKFPAIVNCTAIDWFHAWPQEALVSVSRRFIEET</sequence>
<dbReference type="EMBL" id="CYRY02002014">
    <property type="protein sequence ID" value="VCW66676.1"/>
    <property type="molecule type" value="Genomic_DNA"/>
</dbReference>
<evidence type="ECO:0000313" key="3">
    <source>
        <dbReference type="EMBL" id="VCW66676.1"/>
    </source>
</evidence>
<accession>A0A9X9LF27</accession>
<feature type="domain" description="Dynein heavy chain AAA module D4" evidence="2">
    <location>
        <begin position="2"/>
        <end position="124"/>
    </location>
</feature>
<dbReference type="GO" id="GO:0030286">
    <property type="term" value="C:dynein complex"/>
    <property type="evidence" value="ECO:0007669"/>
    <property type="project" value="InterPro"/>
</dbReference>
<feature type="non-terminal residue" evidence="3">
    <location>
        <position position="1"/>
    </location>
</feature>
<reference evidence="3 4" key="1">
    <citation type="submission" date="2018-10" db="EMBL/GenBank/DDBJ databases">
        <authorList>
            <person name="Ekblom R."/>
            <person name="Jareborg N."/>
        </authorList>
    </citation>
    <scope>NUCLEOTIDE SEQUENCE [LARGE SCALE GENOMIC DNA]</scope>
    <source>
        <tissue evidence="3">Muscle</tissue>
    </source>
</reference>
<protein>
    <recommendedName>
        <fullName evidence="2">Dynein heavy chain AAA module D4 domain-containing protein</fullName>
    </recommendedName>
</protein>
<dbReference type="InterPro" id="IPR024317">
    <property type="entry name" value="Dynein_heavy_chain_D4_dom"/>
</dbReference>
<proteinExistence type="inferred from homology"/>
<name>A0A9X9LF27_GULGU</name>
<dbReference type="GO" id="GO:0051959">
    <property type="term" value="F:dynein light intermediate chain binding"/>
    <property type="evidence" value="ECO:0007669"/>
    <property type="project" value="InterPro"/>
</dbReference>
<dbReference type="PANTHER" id="PTHR46961:SF14">
    <property type="entry name" value="DYNEIN HEAVY CHAIN 11, AXONEMAL"/>
    <property type="match status" value="1"/>
</dbReference>
<dbReference type="Gene3D" id="3.40.50.300">
    <property type="entry name" value="P-loop containing nucleotide triphosphate hydrolases"/>
    <property type="match status" value="1"/>
</dbReference>
<evidence type="ECO:0000259" key="2">
    <source>
        <dbReference type="Pfam" id="PF12780"/>
    </source>
</evidence>
<dbReference type="GO" id="GO:0007018">
    <property type="term" value="P:microtubule-based movement"/>
    <property type="evidence" value="ECO:0007669"/>
    <property type="project" value="InterPro"/>
</dbReference>
<gene>
    <name evidence="3" type="ORF">BN2614_LOCUS6</name>
</gene>
<dbReference type="AlphaFoldDB" id="A0A9X9LF27"/>
<evidence type="ECO:0000313" key="4">
    <source>
        <dbReference type="Proteomes" id="UP000269945"/>
    </source>
</evidence>
<dbReference type="InterPro" id="IPR026983">
    <property type="entry name" value="DHC"/>
</dbReference>
<evidence type="ECO:0000256" key="1">
    <source>
        <dbReference type="ARBA" id="ARBA00008887"/>
    </source>
</evidence>
<comment type="similarity">
    <text evidence="1">Belongs to the dynein heavy chain family.</text>
</comment>
<dbReference type="GO" id="GO:0045505">
    <property type="term" value="F:dynein intermediate chain binding"/>
    <property type="evidence" value="ECO:0007669"/>
    <property type="project" value="InterPro"/>
</dbReference>
<dbReference type="SUPFAM" id="SSF52540">
    <property type="entry name" value="P-loop containing nucleoside triphosphate hydrolases"/>
    <property type="match status" value="1"/>
</dbReference>
<keyword evidence="4" id="KW-1185">Reference proteome</keyword>
<organism evidence="3 4">
    <name type="scientific">Gulo gulo</name>
    <name type="common">Wolverine</name>
    <name type="synonym">Gluton</name>
    <dbReference type="NCBI Taxonomy" id="48420"/>
    <lineage>
        <taxon>Eukaryota</taxon>
        <taxon>Metazoa</taxon>
        <taxon>Chordata</taxon>
        <taxon>Craniata</taxon>
        <taxon>Vertebrata</taxon>
        <taxon>Euteleostomi</taxon>
        <taxon>Mammalia</taxon>
        <taxon>Eutheria</taxon>
        <taxon>Laurasiatheria</taxon>
        <taxon>Carnivora</taxon>
        <taxon>Caniformia</taxon>
        <taxon>Musteloidea</taxon>
        <taxon>Mustelidae</taxon>
        <taxon>Guloninae</taxon>
        <taxon>Gulo</taxon>
    </lineage>
</organism>
<dbReference type="InterPro" id="IPR027417">
    <property type="entry name" value="P-loop_NTPase"/>
</dbReference>
<dbReference type="Proteomes" id="UP000269945">
    <property type="component" value="Unassembled WGS sequence"/>
</dbReference>
<dbReference type="PANTHER" id="PTHR46961">
    <property type="entry name" value="DYNEIN HEAVY CHAIN 1, AXONEMAL-LIKE PROTEIN"/>
    <property type="match status" value="1"/>
</dbReference>
<dbReference type="Pfam" id="PF12780">
    <property type="entry name" value="AAA_8"/>
    <property type="match status" value="1"/>
</dbReference>
<comment type="caution">
    <text evidence="3">The sequence shown here is derived from an EMBL/GenBank/DDBJ whole genome shotgun (WGS) entry which is preliminary data.</text>
</comment>